<protein>
    <recommendedName>
        <fullName evidence="4">Lipoprotein</fullName>
    </recommendedName>
</protein>
<feature type="chain" id="PRO_5002772812" description="Lipoprotein" evidence="1">
    <location>
        <begin position="21"/>
        <end position="263"/>
    </location>
</feature>
<dbReference type="InterPro" id="IPR026443">
    <property type="entry name" value="Rhombo_lipo"/>
</dbReference>
<organism evidence="2 3">
    <name type="scientific">Leptothrix cholodnii (strain ATCC 51168 / LMG 8142 / SP-6)</name>
    <name type="common">Leptothrix discophora (strain SP-6)</name>
    <dbReference type="NCBI Taxonomy" id="395495"/>
    <lineage>
        <taxon>Bacteria</taxon>
        <taxon>Pseudomonadati</taxon>
        <taxon>Pseudomonadota</taxon>
        <taxon>Betaproteobacteria</taxon>
        <taxon>Burkholderiales</taxon>
        <taxon>Sphaerotilaceae</taxon>
        <taxon>Leptothrix</taxon>
    </lineage>
</organism>
<evidence type="ECO:0008006" key="4">
    <source>
        <dbReference type="Google" id="ProtNLM"/>
    </source>
</evidence>
<gene>
    <name evidence="2" type="ordered locus">Lcho_2748</name>
</gene>
<dbReference type="PROSITE" id="PS51257">
    <property type="entry name" value="PROKAR_LIPOPROTEIN"/>
    <property type="match status" value="1"/>
</dbReference>
<evidence type="ECO:0000256" key="1">
    <source>
        <dbReference type="SAM" id="SignalP"/>
    </source>
</evidence>
<dbReference type="RefSeq" id="WP_012347767.1">
    <property type="nucleotide sequence ID" value="NC_010524.1"/>
</dbReference>
<dbReference type="HOGENOM" id="CLU_1014746_0_0_4"/>
<dbReference type="KEGG" id="lch:Lcho_2748"/>
<dbReference type="Proteomes" id="UP000001693">
    <property type="component" value="Chromosome"/>
</dbReference>
<dbReference type="EMBL" id="CP001013">
    <property type="protein sequence ID" value="ACB35013.1"/>
    <property type="molecule type" value="Genomic_DNA"/>
</dbReference>
<name>B1XWL2_LEPCP</name>
<feature type="signal peptide" evidence="1">
    <location>
        <begin position="1"/>
        <end position="20"/>
    </location>
</feature>
<keyword evidence="1" id="KW-0732">Signal</keyword>
<evidence type="ECO:0000313" key="3">
    <source>
        <dbReference type="Proteomes" id="UP000001693"/>
    </source>
</evidence>
<proteinExistence type="predicted"/>
<dbReference type="AlphaFoldDB" id="B1XWL2"/>
<dbReference type="OrthoDB" id="191116at2"/>
<dbReference type="NCBIfam" id="TIGR04179">
    <property type="entry name" value="rhombo_lipo"/>
    <property type="match status" value="1"/>
</dbReference>
<sequence precursor="true">MKRRQAAFLVPALVATAALGGCASMDKGHKQRQVASVLSFLFPGTKDGAPPPASTQVAVIKVPFRIGVAFVPDAAQSEFRLSETERQQLATRVREAFANYPFISHIEAVPSLYLEAGGGFDNLDRVASLLNLDVVALISYDQVQHADASGWSFLYWTGVGAYVIEGDRFEVLTAVECTVFDVRSRRLLMRASGTATNKGEATMVAFGEKSREGRGKSFAEAMDQMIGALQKEVQRFRETAPRDPMIKLVLPPGYDPKAAPAAR</sequence>
<accession>B1XWL2</accession>
<keyword evidence="3" id="KW-1185">Reference proteome</keyword>
<reference evidence="2 3" key="1">
    <citation type="submission" date="2008-03" db="EMBL/GenBank/DDBJ databases">
        <title>Complete sequence of Leptothrix cholodnii SP-6.</title>
        <authorList>
            <consortium name="US DOE Joint Genome Institute"/>
            <person name="Copeland A."/>
            <person name="Lucas S."/>
            <person name="Lapidus A."/>
            <person name="Glavina del Rio T."/>
            <person name="Dalin E."/>
            <person name="Tice H."/>
            <person name="Bruce D."/>
            <person name="Goodwin L."/>
            <person name="Pitluck S."/>
            <person name="Chertkov O."/>
            <person name="Brettin T."/>
            <person name="Detter J.C."/>
            <person name="Han C."/>
            <person name="Kuske C.R."/>
            <person name="Schmutz J."/>
            <person name="Larimer F."/>
            <person name="Land M."/>
            <person name="Hauser L."/>
            <person name="Kyrpides N."/>
            <person name="Lykidis A."/>
            <person name="Emerson D."/>
            <person name="Richardson P."/>
        </authorList>
    </citation>
    <scope>NUCLEOTIDE SEQUENCE [LARGE SCALE GENOMIC DNA]</scope>
    <source>
        <strain evidence="3">ATCC 51168 / LMG 8142 / SP-6</strain>
    </source>
</reference>
<evidence type="ECO:0000313" key="2">
    <source>
        <dbReference type="EMBL" id="ACB35013.1"/>
    </source>
</evidence>
<dbReference type="eggNOG" id="ENOG502ZNNC">
    <property type="taxonomic scope" value="Bacteria"/>
</dbReference>